<organism evidence="1 2">
    <name type="scientific">Cetraspora pellucida</name>
    <dbReference type="NCBI Taxonomy" id="1433469"/>
    <lineage>
        <taxon>Eukaryota</taxon>
        <taxon>Fungi</taxon>
        <taxon>Fungi incertae sedis</taxon>
        <taxon>Mucoromycota</taxon>
        <taxon>Glomeromycotina</taxon>
        <taxon>Glomeromycetes</taxon>
        <taxon>Diversisporales</taxon>
        <taxon>Gigasporaceae</taxon>
        <taxon>Cetraspora</taxon>
    </lineage>
</organism>
<sequence length="310" mass="34979">MSDTSICFENMVRFKRLADSMNYNGPIIAMTDNTKLHPRLGYSTNLGCIVGSIFSYDQTQVEDYDEVETIIQNIISNNAIAKQVRLYLLQIPLPKFPPVVIGLIPNNGNETSMHILQMHEKVLEIASQLSIHIISIGADGAISEFNAQKYLMTKNTGLTKDFSDPIYNINFTCLVFPGVGPVIRVSDPLHAQKSARNALFSGARLLTLGHYVAIVLYKKDIINCDHQDDGASYRLFCSSLLNQVMSSNDSKNIRYGLFVYLFVIGELVDAYQNRTILYLERARMVIMAYFFLMIWRSYILSTGLANPNYI</sequence>
<gene>
    <name evidence="1" type="ORF">SPELUC_LOCUS9654</name>
</gene>
<name>A0ACA9NW97_9GLOM</name>
<dbReference type="EMBL" id="CAJVPW010016551">
    <property type="protein sequence ID" value="CAG8670857.1"/>
    <property type="molecule type" value="Genomic_DNA"/>
</dbReference>
<keyword evidence="2" id="KW-1185">Reference proteome</keyword>
<evidence type="ECO:0000313" key="1">
    <source>
        <dbReference type="EMBL" id="CAG8670857.1"/>
    </source>
</evidence>
<evidence type="ECO:0000313" key="2">
    <source>
        <dbReference type="Proteomes" id="UP000789366"/>
    </source>
</evidence>
<proteinExistence type="predicted"/>
<protein>
    <submittedName>
        <fullName evidence="1">2289_t:CDS:1</fullName>
    </submittedName>
</protein>
<reference evidence="1" key="1">
    <citation type="submission" date="2021-06" db="EMBL/GenBank/DDBJ databases">
        <authorList>
            <person name="Kallberg Y."/>
            <person name="Tangrot J."/>
            <person name="Rosling A."/>
        </authorList>
    </citation>
    <scope>NUCLEOTIDE SEQUENCE</scope>
    <source>
        <strain evidence="1">28 12/20/2015</strain>
    </source>
</reference>
<comment type="caution">
    <text evidence="1">The sequence shown here is derived from an EMBL/GenBank/DDBJ whole genome shotgun (WGS) entry which is preliminary data.</text>
</comment>
<accession>A0ACA9NW97</accession>
<feature type="non-terminal residue" evidence="1">
    <location>
        <position position="310"/>
    </location>
</feature>
<dbReference type="Proteomes" id="UP000789366">
    <property type="component" value="Unassembled WGS sequence"/>
</dbReference>